<dbReference type="AlphaFoldDB" id="A0A9N9SL91"/>
<protein>
    <submittedName>
        <fullName evidence="3">Uncharacterized protein</fullName>
    </submittedName>
</protein>
<evidence type="ECO:0000256" key="1">
    <source>
        <dbReference type="SAM" id="Coils"/>
    </source>
</evidence>
<sequence>MCDSTAGPSGAKRPKLGKRTFEQTVPLTQDDLERYLLDSDDDVGDPDFEESDVGWDGSSDSDEELDLSVLEENTPDVSDNNLDLATPQRPTPQLKRKAPAQAPADVVIWDAVEDNMTQIPFTKQRELLVQPNDVDFSSICEDEKLLEEKYIFVLGKKEPTWQDMRSKVKTKQASIKRHARDTGEGPPLPTKLKQNEEDILSLISNVAVNGHSSVQESSAHFVVLAEVLPAPNIINIQKSETVTPQETIVAPTPTSVKKHNISSARKLQAAASAAELLSEKAKEKLQMKREYYKRKLEIMKAAENRKRGYHNRMLEM</sequence>
<feature type="region of interest" description="Disordered" evidence="2">
    <location>
        <begin position="1"/>
        <end position="99"/>
    </location>
</feature>
<keyword evidence="1" id="KW-0175">Coiled coil</keyword>
<name>A0A9N9SL91_PHACE</name>
<evidence type="ECO:0000256" key="2">
    <source>
        <dbReference type="SAM" id="MobiDB-lite"/>
    </source>
</evidence>
<dbReference type="Proteomes" id="UP001153737">
    <property type="component" value="Chromosome 5"/>
</dbReference>
<evidence type="ECO:0000313" key="4">
    <source>
        <dbReference type="Proteomes" id="UP001153737"/>
    </source>
</evidence>
<dbReference type="EMBL" id="OU896711">
    <property type="protein sequence ID" value="CAG9822227.1"/>
    <property type="molecule type" value="Genomic_DNA"/>
</dbReference>
<reference evidence="3" key="1">
    <citation type="submission" date="2022-01" db="EMBL/GenBank/DDBJ databases">
        <authorList>
            <person name="King R."/>
        </authorList>
    </citation>
    <scope>NUCLEOTIDE SEQUENCE</scope>
</reference>
<accession>A0A9N9SL91</accession>
<proteinExistence type="predicted"/>
<keyword evidence="4" id="KW-1185">Reference proteome</keyword>
<feature type="compositionally biased region" description="Acidic residues" evidence="2">
    <location>
        <begin position="38"/>
        <end position="66"/>
    </location>
</feature>
<organism evidence="3 4">
    <name type="scientific">Phaedon cochleariae</name>
    <name type="common">Mustard beetle</name>
    <dbReference type="NCBI Taxonomy" id="80249"/>
    <lineage>
        <taxon>Eukaryota</taxon>
        <taxon>Metazoa</taxon>
        <taxon>Ecdysozoa</taxon>
        <taxon>Arthropoda</taxon>
        <taxon>Hexapoda</taxon>
        <taxon>Insecta</taxon>
        <taxon>Pterygota</taxon>
        <taxon>Neoptera</taxon>
        <taxon>Endopterygota</taxon>
        <taxon>Coleoptera</taxon>
        <taxon>Polyphaga</taxon>
        <taxon>Cucujiformia</taxon>
        <taxon>Chrysomeloidea</taxon>
        <taxon>Chrysomelidae</taxon>
        <taxon>Chrysomelinae</taxon>
        <taxon>Chrysomelini</taxon>
        <taxon>Phaedon</taxon>
    </lineage>
</organism>
<reference evidence="3" key="2">
    <citation type="submission" date="2022-10" db="EMBL/GenBank/DDBJ databases">
        <authorList>
            <consortium name="ENA_rothamsted_submissions"/>
            <consortium name="culmorum"/>
            <person name="King R."/>
        </authorList>
    </citation>
    <scope>NUCLEOTIDE SEQUENCE</scope>
</reference>
<dbReference type="OrthoDB" id="10588620at2759"/>
<feature type="region of interest" description="Disordered" evidence="2">
    <location>
        <begin position="170"/>
        <end position="191"/>
    </location>
</feature>
<evidence type="ECO:0000313" key="3">
    <source>
        <dbReference type="EMBL" id="CAG9822227.1"/>
    </source>
</evidence>
<feature type="coiled-coil region" evidence="1">
    <location>
        <begin position="264"/>
        <end position="302"/>
    </location>
</feature>
<gene>
    <name evidence="3" type="ORF">PHAECO_LOCUS9635</name>
</gene>
<feature type="compositionally biased region" description="Basic residues" evidence="2">
    <location>
        <begin position="170"/>
        <end position="179"/>
    </location>
</feature>